<dbReference type="Gene3D" id="3.30.740.10">
    <property type="entry name" value="Protein Inhibitor Of Neuronal Nitric Oxide Synthase"/>
    <property type="match status" value="1"/>
</dbReference>
<dbReference type="SMART" id="SM01375">
    <property type="entry name" value="Dynein_light"/>
    <property type="match status" value="1"/>
</dbReference>
<evidence type="ECO:0000313" key="2">
    <source>
        <dbReference type="EMBL" id="CAD9202972.1"/>
    </source>
</evidence>
<dbReference type="PANTHER" id="PTHR11886:SF35">
    <property type="entry name" value="DYNEIN LIGHT CHAIN"/>
    <property type="match status" value="1"/>
</dbReference>
<keyword evidence="1" id="KW-0206">Cytoskeleton</keyword>
<evidence type="ECO:0000256" key="1">
    <source>
        <dbReference type="RuleBase" id="RU365010"/>
    </source>
</evidence>
<dbReference type="EMBL" id="HBGG01010323">
    <property type="protein sequence ID" value="CAD9202972.1"/>
    <property type="molecule type" value="Transcribed_RNA"/>
</dbReference>
<dbReference type="GO" id="GO:0045505">
    <property type="term" value="F:dynein intermediate chain binding"/>
    <property type="evidence" value="ECO:0007669"/>
    <property type="project" value="TreeGrafter"/>
</dbReference>
<dbReference type="PANTHER" id="PTHR11886">
    <property type="entry name" value="DYNEIN LIGHT CHAIN"/>
    <property type="match status" value="1"/>
</dbReference>
<dbReference type="InterPro" id="IPR001372">
    <property type="entry name" value="Dynein_light_chain_typ-1/2"/>
</dbReference>
<accession>A0A7S1SLZ2</accession>
<protein>
    <recommendedName>
        <fullName evidence="1">Dynein light chain</fullName>
    </recommendedName>
</protein>
<keyword evidence="1" id="KW-0963">Cytoplasm</keyword>
<sequence length="121" mass="14082">MADEEQAEQQGEKVDLTKKYRTAILESHMTTEFEKDAVQFSLEAFHTYKHMKDIAQHIKRSYDKKYPSNGKATDGVYHCIVGKNFASAISHETRFYVHLTVDTLHVILWKSKDSPFDLEEQ</sequence>
<dbReference type="InterPro" id="IPR037177">
    <property type="entry name" value="DLC_sf"/>
</dbReference>
<keyword evidence="1" id="KW-0505">Motor protein</keyword>
<keyword evidence="1" id="KW-0493">Microtubule</keyword>
<reference evidence="2" key="1">
    <citation type="submission" date="2021-01" db="EMBL/GenBank/DDBJ databases">
        <authorList>
            <person name="Corre E."/>
            <person name="Pelletier E."/>
            <person name="Niang G."/>
            <person name="Scheremetjew M."/>
            <person name="Finn R."/>
            <person name="Kale V."/>
            <person name="Holt S."/>
            <person name="Cochrane G."/>
            <person name="Meng A."/>
            <person name="Brown T."/>
            <person name="Cohen L."/>
        </authorList>
    </citation>
    <scope>NUCLEOTIDE SEQUENCE</scope>
    <source>
        <strain evidence="2">PLY429</strain>
    </source>
</reference>
<dbReference type="AlphaFoldDB" id="A0A7S1SLZ2"/>
<comment type="similarity">
    <text evidence="1">Belongs to the dynein light chain family.</text>
</comment>
<dbReference type="GO" id="GO:0005874">
    <property type="term" value="C:microtubule"/>
    <property type="evidence" value="ECO:0007669"/>
    <property type="project" value="UniProtKB-KW"/>
</dbReference>
<proteinExistence type="inferred from homology"/>
<organism evidence="2">
    <name type="scientific">Tetraselmis chuii</name>
    <dbReference type="NCBI Taxonomy" id="63592"/>
    <lineage>
        <taxon>Eukaryota</taxon>
        <taxon>Viridiplantae</taxon>
        <taxon>Chlorophyta</taxon>
        <taxon>core chlorophytes</taxon>
        <taxon>Chlorodendrophyceae</taxon>
        <taxon>Chlorodendrales</taxon>
        <taxon>Chlorodendraceae</taxon>
        <taxon>Tetraselmis</taxon>
    </lineage>
</organism>
<dbReference type="SUPFAM" id="SSF54648">
    <property type="entry name" value="DLC"/>
    <property type="match status" value="1"/>
</dbReference>
<dbReference type="Pfam" id="PF01221">
    <property type="entry name" value="Dynein_light"/>
    <property type="match status" value="1"/>
</dbReference>
<comment type="subcellular location">
    <subcellularLocation>
        <location evidence="1">Cytoplasm</location>
        <location evidence="1">Cytoskeleton</location>
    </subcellularLocation>
</comment>
<dbReference type="GO" id="GO:0005868">
    <property type="term" value="C:cytoplasmic dynein complex"/>
    <property type="evidence" value="ECO:0007669"/>
    <property type="project" value="TreeGrafter"/>
</dbReference>
<name>A0A7S1SLZ2_9CHLO</name>
<gene>
    <name evidence="2" type="ORF">TCHU04912_LOCUS5206</name>
</gene>
<keyword evidence="1" id="KW-0243">Dynein</keyword>
<dbReference type="GO" id="GO:0007017">
    <property type="term" value="P:microtubule-based process"/>
    <property type="evidence" value="ECO:0007669"/>
    <property type="project" value="InterPro"/>
</dbReference>